<evidence type="ECO:0000313" key="6">
    <source>
        <dbReference type="Proteomes" id="UP001370490"/>
    </source>
</evidence>
<gene>
    <name evidence="5" type="ORF">RJ641_013679</name>
</gene>
<dbReference type="PANTHER" id="PTHR23024:SF479">
    <property type="entry name" value="CARBOXYLESTERASE 2-RELATED"/>
    <property type="match status" value="1"/>
</dbReference>
<dbReference type="InterPro" id="IPR002168">
    <property type="entry name" value="Lipase_GDXG_HIS_AS"/>
</dbReference>
<evidence type="ECO:0000259" key="4">
    <source>
        <dbReference type="Pfam" id="PF07859"/>
    </source>
</evidence>
<dbReference type="InterPro" id="IPR033140">
    <property type="entry name" value="Lipase_GDXG_put_SER_AS"/>
</dbReference>
<feature type="domain" description="Alpha/beta hydrolase fold-3" evidence="4">
    <location>
        <begin position="83"/>
        <end position="198"/>
    </location>
</feature>
<dbReference type="InterPro" id="IPR029058">
    <property type="entry name" value="AB_hydrolase_fold"/>
</dbReference>
<dbReference type="AlphaFoldDB" id="A0AAN8W6H0"/>
<dbReference type="Proteomes" id="UP001370490">
    <property type="component" value="Unassembled WGS sequence"/>
</dbReference>
<dbReference type="PROSITE" id="PS01174">
    <property type="entry name" value="LIPASE_GDXG_SER"/>
    <property type="match status" value="1"/>
</dbReference>
<keyword evidence="6" id="KW-1185">Reference proteome</keyword>
<accession>A0AAN8W6H0</accession>
<comment type="similarity">
    <text evidence="1">Belongs to the 'GDXG' lipolytic enzyme family.</text>
</comment>
<dbReference type="Pfam" id="PF07859">
    <property type="entry name" value="Abhydrolase_3"/>
    <property type="match status" value="2"/>
</dbReference>
<dbReference type="GO" id="GO:0016787">
    <property type="term" value="F:hydrolase activity"/>
    <property type="evidence" value="ECO:0007669"/>
    <property type="project" value="UniProtKB-KW"/>
</dbReference>
<reference evidence="5 6" key="1">
    <citation type="submission" date="2023-12" db="EMBL/GenBank/DDBJ databases">
        <title>A high-quality genome assembly for Dillenia turbinata (Dilleniales).</title>
        <authorList>
            <person name="Chanderbali A."/>
        </authorList>
    </citation>
    <scope>NUCLEOTIDE SEQUENCE [LARGE SCALE GENOMIC DNA]</scope>
    <source>
        <strain evidence="5">LSX21</strain>
        <tissue evidence="5">Leaf</tissue>
    </source>
</reference>
<name>A0AAN8W6H0_9MAGN</name>
<proteinExistence type="inferred from homology"/>
<dbReference type="EMBL" id="JBAMMX010000002">
    <property type="protein sequence ID" value="KAK6946135.1"/>
    <property type="molecule type" value="Genomic_DNA"/>
</dbReference>
<evidence type="ECO:0000256" key="3">
    <source>
        <dbReference type="PROSITE-ProRule" id="PRU10038"/>
    </source>
</evidence>
<feature type="domain" description="Alpha/beta hydrolase fold-3" evidence="4">
    <location>
        <begin position="202"/>
        <end position="283"/>
    </location>
</feature>
<organism evidence="5 6">
    <name type="scientific">Dillenia turbinata</name>
    <dbReference type="NCBI Taxonomy" id="194707"/>
    <lineage>
        <taxon>Eukaryota</taxon>
        <taxon>Viridiplantae</taxon>
        <taxon>Streptophyta</taxon>
        <taxon>Embryophyta</taxon>
        <taxon>Tracheophyta</taxon>
        <taxon>Spermatophyta</taxon>
        <taxon>Magnoliopsida</taxon>
        <taxon>eudicotyledons</taxon>
        <taxon>Gunneridae</taxon>
        <taxon>Pentapetalae</taxon>
        <taxon>Dilleniales</taxon>
        <taxon>Dilleniaceae</taxon>
        <taxon>Dillenia</taxon>
    </lineage>
</organism>
<evidence type="ECO:0000256" key="1">
    <source>
        <dbReference type="ARBA" id="ARBA00010515"/>
    </source>
</evidence>
<keyword evidence="2 5" id="KW-0378">Hydrolase</keyword>
<dbReference type="Gene3D" id="3.40.50.1820">
    <property type="entry name" value="alpha/beta hydrolase"/>
    <property type="match status" value="1"/>
</dbReference>
<dbReference type="PANTHER" id="PTHR23024">
    <property type="entry name" value="ARYLACETAMIDE DEACETYLASE"/>
    <property type="match status" value="1"/>
</dbReference>
<evidence type="ECO:0000313" key="5">
    <source>
        <dbReference type="EMBL" id="KAK6946135.1"/>
    </source>
</evidence>
<dbReference type="InterPro" id="IPR050466">
    <property type="entry name" value="Carboxylest/Gibb_receptor"/>
</dbReference>
<dbReference type="SUPFAM" id="SSF53474">
    <property type="entry name" value="alpha/beta-Hydrolases"/>
    <property type="match status" value="1"/>
</dbReference>
<sequence length="306" mass="33269">MDSHSATNDQEIIQDFQPLFRVYKDGKIERFMPFTTVPPSTDPETGVQSKDITIDPKTAAAVRVFLPKSGTTDSGSSPKLPLLVYFHGGAFSIQSAFSTAYHKYVGNLAGEAKAIAVSVDYRLAPENPIPACYDDCWAAIQWVFSHAGGTGPDPWLNEFVDFRRVILAGDSAGANLAHSMVVKLGSGHVAGLAVIHPFFGNGEPDKLWDYLCSEPTGANDPRLNPMAHPDMLASLGCRKVLVCIAEKDFLLARGKSYIEALKKNGWTGELEVEMTEGEGHCFHLFDSGCEKAGLLMKRVAQFLNSV</sequence>
<dbReference type="InterPro" id="IPR013094">
    <property type="entry name" value="AB_hydrolase_3"/>
</dbReference>
<evidence type="ECO:0000256" key="2">
    <source>
        <dbReference type="ARBA" id="ARBA00022801"/>
    </source>
</evidence>
<dbReference type="PROSITE" id="PS01173">
    <property type="entry name" value="LIPASE_GDXG_HIS"/>
    <property type="match status" value="1"/>
</dbReference>
<protein>
    <submittedName>
        <fullName evidence="5">Alpha/beta hydrolase fold-3</fullName>
    </submittedName>
</protein>
<comment type="caution">
    <text evidence="5">The sequence shown here is derived from an EMBL/GenBank/DDBJ whole genome shotgun (WGS) entry which is preliminary data.</text>
</comment>
<feature type="active site" evidence="3">
    <location>
        <position position="171"/>
    </location>
</feature>